<reference evidence="2" key="1">
    <citation type="submission" date="2021-02" db="EMBL/GenBank/DDBJ databases">
        <authorList>
            <person name="Nowell W R."/>
        </authorList>
    </citation>
    <scope>NUCLEOTIDE SEQUENCE</scope>
    <source>
        <strain evidence="2">Ploen Becks lab</strain>
    </source>
</reference>
<accession>A0A814GLI1</accession>
<dbReference type="InterPro" id="IPR050951">
    <property type="entry name" value="Retrovirus_Pol_polyprotein"/>
</dbReference>
<dbReference type="GO" id="GO:0003676">
    <property type="term" value="F:nucleic acid binding"/>
    <property type="evidence" value="ECO:0007669"/>
    <property type="project" value="InterPro"/>
</dbReference>
<name>A0A814GLI1_9BILA</name>
<dbReference type="PROSITE" id="PS50994">
    <property type="entry name" value="INTEGRASE"/>
    <property type="match status" value="1"/>
</dbReference>
<dbReference type="SUPFAM" id="SSF53098">
    <property type="entry name" value="Ribonuclease H-like"/>
    <property type="match status" value="1"/>
</dbReference>
<dbReference type="Proteomes" id="UP000663879">
    <property type="component" value="Unassembled WGS sequence"/>
</dbReference>
<protein>
    <recommendedName>
        <fullName evidence="1">Integrase catalytic domain-containing protein</fullName>
    </recommendedName>
</protein>
<dbReference type="InterPro" id="IPR036397">
    <property type="entry name" value="RNaseH_sf"/>
</dbReference>
<dbReference type="EMBL" id="CAJNOC010003791">
    <property type="protein sequence ID" value="CAF0998040.1"/>
    <property type="molecule type" value="Genomic_DNA"/>
</dbReference>
<comment type="caution">
    <text evidence="2">The sequence shown here is derived from an EMBL/GenBank/DDBJ whole genome shotgun (WGS) entry which is preliminary data.</text>
</comment>
<evidence type="ECO:0000313" key="2">
    <source>
        <dbReference type="EMBL" id="CAF0998040.1"/>
    </source>
</evidence>
<dbReference type="InterPro" id="IPR012337">
    <property type="entry name" value="RNaseH-like_sf"/>
</dbReference>
<dbReference type="OrthoDB" id="95964at2759"/>
<keyword evidence="3" id="KW-1185">Reference proteome</keyword>
<dbReference type="Gene3D" id="3.30.420.10">
    <property type="entry name" value="Ribonuclease H-like superfamily/Ribonuclease H"/>
    <property type="match status" value="1"/>
</dbReference>
<gene>
    <name evidence="2" type="ORF">OXX778_LOCUS16258</name>
</gene>
<dbReference type="PANTHER" id="PTHR37984:SF5">
    <property type="entry name" value="PROTEIN NYNRIN-LIKE"/>
    <property type="match status" value="1"/>
</dbReference>
<dbReference type="GO" id="GO:0015074">
    <property type="term" value="P:DNA integration"/>
    <property type="evidence" value="ECO:0007669"/>
    <property type="project" value="InterPro"/>
</dbReference>
<sequence>MLKLQELDYEILYYQGKLNFTADKLSRPPTETSNVEVKTLEYQANIDWEKEQENDKEIVRINVRANLKDEDYECLKFKEFLKKKFDKRWDLVSIDCADPLKRTKSGKIHFVIAVDYFSKYCMTEATIDTTEETTVNFASDRILIVFVTPQAFIKDQGRNFESQKFKYFCDQNKIKRQRTTLNVMALQKGPLEQKANALIRKYNERKSEEISNTLVALNKPLINVSAIDEEADINNQNLMQALVNNRPISVPKVTNNIEMNVNIILQPVIVEIDLNSKSDELNFDHNQPLNLASR</sequence>
<organism evidence="2 3">
    <name type="scientific">Brachionus calyciflorus</name>
    <dbReference type="NCBI Taxonomy" id="104777"/>
    <lineage>
        <taxon>Eukaryota</taxon>
        <taxon>Metazoa</taxon>
        <taxon>Spiralia</taxon>
        <taxon>Gnathifera</taxon>
        <taxon>Rotifera</taxon>
        <taxon>Eurotatoria</taxon>
        <taxon>Monogononta</taxon>
        <taxon>Pseudotrocha</taxon>
        <taxon>Ploima</taxon>
        <taxon>Brachionidae</taxon>
        <taxon>Brachionus</taxon>
    </lineage>
</organism>
<evidence type="ECO:0000259" key="1">
    <source>
        <dbReference type="PROSITE" id="PS50994"/>
    </source>
</evidence>
<proteinExistence type="predicted"/>
<dbReference type="AlphaFoldDB" id="A0A814GLI1"/>
<evidence type="ECO:0000313" key="3">
    <source>
        <dbReference type="Proteomes" id="UP000663879"/>
    </source>
</evidence>
<feature type="domain" description="Integrase catalytic" evidence="1">
    <location>
        <begin position="83"/>
        <end position="255"/>
    </location>
</feature>
<dbReference type="PANTHER" id="PTHR37984">
    <property type="entry name" value="PROTEIN CBG26694"/>
    <property type="match status" value="1"/>
</dbReference>
<dbReference type="InterPro" id="IPR001584">
    <property type="entry name" value="Integrase_cat-core"/>
</dbReference>